<dbReference type="Pfam" id="PF02602">
    <property type="entry name" value="HEM4"/>
    <property type="match status" value="1"/>
</dbReference>
<dbReference type="UniPathway" id="UPA00251">
    <property type="reaction ID" value="UER00320"/>
</dbReference>
<gene>
    <name evidence="11" type="ORF">ABE65_015070</name>
</gene>
<dbReference type="CDD" id="cd06578">
    <property type="entry name" value="HemD"/>
    <property type="match status" value="1"/>
</dbReference>
<dbReference type="GO" id="GO:0006782">
    <property type="term" value="P:protoporphyrinogen IX biosynthetic process"/>
    <property type="evidence" value="ECO:0007669"/>
    <property type="project" value="UniProtKB-UniRule"/>
</dbReference>
<dbReference type="EMBL" id="CP015378">
    <property type="protein sequence ID" value="ANC78046.1"/>
    <property type="molecule type" value="Genomic_DNA"/>
</dbReference>
<dbReference type="PANTHER" id="PTHR38042:SF1">
    <property type="entry name" value="UROPORPHYRINOGEN-III SYNTHASE, CHLOROPLASTIC"/>
    <property type="match status" value="1"/>
</dbReference>
<dbReference type="AlphaFoldDB" id="A0A160IPJ9"/>
<evidence type="ECO:0000256" key="1">
    <source>
        <dbReference type="ARBA" id="ARBA00004772"/>
    </source>
</evidence>
<comment type="similarity">
    <text evidence="2 9">Belongs to the uroporphyrinogen-III synthase family.</text>
</comment>
<evidence type="ECO:0000256" key="9">
    <source>
        <dbReference type="RuleBase" id="RU366031"/>
    </source>
</evidence>
<evidence type="ECO:0000256" key="5">
    <source>
        <dbReference type="ARBA" id="ARBA00023244"/>
    </source>
</evidence>
<evidence type="ECO:0000256" key="2">
    <source>
        <dbReference type="ARBA" id="ARBA00008133"/>
    </source>
</evidence>
<dbReference type="GO" id="GO:0006780">
    <property type="term" value="P:uroporphyrinogen III biosynthetic process"/>
    <property type="evidence" value="ECO:0007669"/>
    <property type="project" value="UniProtKB-UniRule"/>
</dbReference>
<keyword evidence="12" id="KW-1185">Reference proteome</keyword>
<keyword evidence="5 9" id="KW-0627">Porphyrin biosynthesis</keyword>
<protein>
    <recommendedName>
        <fullName evidence="7 9">Uroporphyrinogen-III synthase</fullName>
        <ecNumber evidence="3 9">4.2.1.75</ecNumber>
    </recommendedName>
</protein>
<evidence type="ECO:0000256" key="3">
    <source>
        <dbReference type="ARBA" id="ARBA00013109"/>
    </source>
</evidence>
<dbReference type="KEGG" id="fpn:ABE65_015070"/>
<name>A0A160IPJ9_9BACL</name>
<dbReference type="InterPro" id="IPR036108">
    <property type="entry name" value="4pyrrol_syn_uPrphyn_synt_sf"/>
</dbReference>
<reference evidence="11 12" key="1">
    <citation type="submission" date="2016-04" db="EMBL/GenBank/DDBJ databases">
        <title>Complete genome sequence of Fictibacillus phosphorivorans G25-29, a strain toxic to nematodes.</title>
        <authorList>
            <person name="Zheng Z."/>
        </authorList>
    </citation>
    <scope>NUCLEOTIDE SEQUENCE [LARGE SCALE GENOMIC DNA]</scope>
    <source>
        <strain evidence="11 12">G25-29</strain>
    </source>
</reference>
<dbReference type="GO" id="GO:0004852">
    <property type="term" value="F:uroporphyrinogen-III synthase activity"/>
    <property type="evidence" value="ECO:0007669"/>
    <property type="project" value="UniProtKB-UniRule"/>
</dbReference>
<evidence type="ECO:0000313" key="11">
    <source>
        <dbReference type="EMBL" id="ANC78046.1"/>
    </source>
</evidence>
<evidence type="ECO:0000256" key="7">
    <source>
        <dbReference type="ARBA" id="ARBA00040167"/>
    </source>
</evidence>
<comment type="function">
    <text evidence="6 9">Catalyzes cyclization of the linear tetrapyrrole, hydroxymethylbilane, to the macrocyclic uroporphyrinogen III.</text>
</comment>
<evidence type="ECO:0000313" key="12">
    <source>
        <dbReference type="Proteomes" id="UP000076623"/>
    </source>
</evidence>
<dbReference type="PANTHER" id="PTHR38042">
    <property type="entry name" value="UROPORPHYRINOGEN-III SYNTHASE, CHLOROPLASTIC"/>
    <property type="match status" value="1"/>
</dbReference>
<dbReference type="Gene3D" id="3.40.50.10090">
    <property type="match status" value="2"/>
</dbReference>
<dbReference type="InterPro" id="IPR003754">
    <property type="entry name" value="4pyrrol_synth_uPrphyn_synth"/>
</dbReference>
<evidence type="ECO:0000256" key="6">
    <source>
        <dbReference type="ARBA" id="ARBA00037589"/>
    </source>
</evidence>
<dbReference type="Proteomes" id="UP000076623">
    <property type="component" value="Chromosome"/>
</dbReference>
<proteinExistence type="inferred from homology"/>
<dbReference type="SUPFAM" id="SSF69618">
    <property type="entry name" value="HemD-like"/>
    <property type="match status" value="1"/>
</dbReference>
<dbReference type="RefSeq" id="WP_066396570.1">
    <property type="nucleotide sequence ID" value="NZ_CP015378.1"/>
</dbReference>
<comment type="catalytic activity">
    <reaction evidence="8 9">
        <text>hydroxymethylbilane = uroporphyrinogen III + H2O</text>
        <dbReference type="Rhea" id="RHEA:18965"/>
        <dbReference type="ChEBI" id="CHEBI:15377"/>
        <dbReference type="ChEBI" id="CHEBI:57308"/>
        <dbReference type="ChEBI" id="CHEBI:57845"/>
        <dbReference type="EC" id="4.2.1.75"/>
    </reaction>
</comment>
<evidence type="ECO:0000259" key="10">
    <source>
        <dbReference type="Pfam" id="PF02602"/>
    </source>
</evidence>
<organism evidence="11 12">
    <name type="scientific">Fictibacillus phosphorivorans</name>
    <dbReference type="NCBI Taxonomy" id="1221500"/>
    <lineage>
        <taxon>Bacteria</taxon>
        <taxon>Bacillati</taxon>
        <taxon>Bacillota</taxon>
        <taxon>Bacilli</taxon>
        <taxon>Bacillales</taxon>
        <taxon>Fictibacillaceae</taxon>
        <taxon>Fictibacillus</taxon>
    </lineage>
</organism>
<evidence type="ECO:0000256" key="8">
    <source>
        <dbReference type="ARBA" id="ARBA00048617"/>
    </source>
</evidence>
<keyword evidence="4 9" id="KW-0456">Lyase</keyword>
<accession>A0A160IPJ9</accession>
<evidence type="ECO:0000256" key="4">
    <source>
        <dbReference type="ARBA" id="ARBA00023239"/>
    </source>
</evidence>
<sequence length="250" mass="27789">MNTSIGPLAGKRILVTRPKEQAVPLISLIQECGGLPLSFPIVSIKGVKNEEAQSLLNDLSSYQWIIFTSKNGVDHFFQLISDCNLTLGNVKFAAVGEKTAESLRKKGITSILVPDQYHAESLVKTLKKHVLSHEKILFPKGNLAPSFIKEELKETAWVEELVVYKTESEDHLDWSLVHQADCLFFMSPSAVTFMSRGLQTEEVYKKPVICVGPTTKKAAEECGYHHVLMPKQFTAEDMVNCAISYFQGGS</sequence>
<feature type="domain" description="Tetrapyrrole biosynthesis uroporphyrinogen III synthase" evidence="10">
    <location>
        <begin position="26"/>
        <end position="239"/>
    </location>
</feature>
<comment type="pathway">
    <text evidence="1 9">Porphyrin-containing compound metabolism; protoporphyrin-IX biosynthesis; coproporphyrinogen-III from 5-aminolevulinate: step 3/4.</text>
</comment>
<dbReference type="EC" id="4.2.1.75" evidence="3 9"/>
<dbReference type="STRING" id="1221500.ABE65_015070"/>
<dbReference type="InterPro" id="IPR039793">
    <property type="entry name" value="UROS/Hem4"/>
</dbReference>